<dbReference type="InterPro" id="IPR008183">
    <property type="entry name" value="Aldose_1/G6P_1-epimerase"/>
</dbReference>
<dbReference type="InterPro" id="IPR014718">
    <property type="entry name" value="GH-type_carb-bd"/>
</dbReference>
<evidence type="ECO:0000256" key="4">
    <source>
        <dbReference type="PIRNR" id="PIRNR016020"/>
    </source>
</evidence>
<keyword evidence="3 4" id="KW-0413">Isomerase</keyword>
<evidence type="ECO:0000256" key="3">
    <source>
        <dbReference type="ARBA" id="ARBA00023235"/>
    </source>
</evidence>
<dbReference type="PANTHER" id="PTHR11122:SF13">
    <property type="entry name" value="GLUCOSE-6-PHOSPHATE 1-EPIMERASE"/>
    <property type="match status" value="1"/>
</dbReference>
<name>A0ABQ6GTQ0_9GAMM</name>
<gene>
    <name evidence="5" type="ORF">tinsulaeT_26600</name>
</gene>
<dbReference type="InterPro" id="IPR011013">
    <property type="entry name" value="Gal_mutarotase_sf_dom"/>
</dbReference>
<evidence type="ECO:0000256" key="2">
    <source>
        <dbReference type="ARBA" id="ARBA00005866"/>
    </source>
</evidence>
<organism evidence="5 6">
    <name type="scientific">Thalassotalea insulae</name>
    <dbReference type="NCBI Taxonomy" id="2056778"/>
    <lineage>
        <taxon>Bacteria</taxon>
        <taxon>Pseudomonadati</taxon>
        <taxon>Pseudomonadota</taxon>
        <taxon>Gammaproteobacteria</taxon>
        <taxon>Alteromonadales</taxon>
        <taxon>Colwelliaceae</taxon>
        <taxon>Thalassotalea</taxon>
    </lineage>
</organism>
<dbReference type="EMBL" id="BSST01000001">
    <property type="protein sequence ID" value="GLX79320.1"/>
    <property type="molecule type" value="Genomic_DNA"/>
</dbReference>
<reference evidence="5 6" key="1">
    <citation type="submission" date="2023-03" db="EMBL/GenBank/DDBJ databases">
        <title>Draft genome sequence of Thalassotalea insulae KCTC 62186T.</title>
        <authorList>
            <person name="Sawabe T."/>
        </authorList>
    </citation>
    <scope>NUCLEOTIDE SEQUENCE [LARGE SCALE GENOMIC DNA]</scope>
    <source>
        <strain evidence="5 6">KCTC 62186</strain>
    </source>
</reference>
<comment type="catalytic activity">
    <reaction evidence="1">
        <text>alpha-D-glucose 6-phosphate = beta-D-glucose 6-phosphate</text>
        <dbReference type="Rhea" id="RHEA:16249"/>
        <dbReference type="ChEBI" id="CHEBI:58225"/>
        <dbReference type="ChEBI" id="CHEBI:58247"/>
        <dbReference type="EC" id="5.1.3.15"/>
    </reaction>
</comment>
<dbReference type="PANTHER" id="PTHR11122">
    <property type="entry name" value="APOSPORY-ASSOCIATED PROTEIN C-RELATED"/>
    <property type="match status" value="1"/>
</dbReference>
<keyword evidence="6" id="KW-1185">Reference proteome</keyword>
<protein>
    <recommendedName>
        <fullName evidence="4">Putative glucose-6-phosphate 1-epimerase</fullName>
        <ecNumber evidence="4">5.1.3.15</ecNumber>
    </recommendedName>
</protein>
<dbReference type="CDD" id="cd09020">
    <property type="entry name" value="D-hex-6-P-epi_like"/>
    <property type="match status" value="1"/>
</dbReference>
<sequence length="293" mass="32813">MTQELIQSNQYGAINQRKINDIAILDISHVNHNASLSLYGGQVLSWQPSGEQEVFWLSDSADFSYGKAIRGGIPICWPWFGANLDEQGINGGNHGFARTSLWQLIDSEINKQGVSLTLELVGEDRHPLWPAQFKVTQQLFFGSEFSQQLTMENLSNQDVQYTTAVHSYFAVSAPENVTAPELSSVYFDDKLTGLSAQQTALVNCVGPIDRIYHTSENQQIIDAQWQRKILIETQHCQQYVLWNPGKETASTMDDIHTGGENEYVCLEAANTNWQLIKAGEQTSIKQKVSLESL</sequence>
<evidence type="ECO:0000313" key="5">
    <source>
        <dbReference type="EMBL" id="GLX79320.1"/>
    </source>
</evidence>
<comment type="caution">
    <text evidence="5">The sequence shown here is derived from an EMBL/GenBank/DDBJ whole genome shotgun (WGS) entry which is preliminary data.</text>
</comment>
<dbReference type="Gene3D" id="2.70.98.10">
    <property type="match status" value="1"/>
</dbReference>
<dbReference type="SUPFAM" id="SSF74650">
    <property type="entry name" value="Galactose mutarotase-like"/>
    <property type="match status" value="1"/>
</dbReference>
<accession>A0ABQ6GTQ0</accession>
<proteinExistence type="inferred from homology"/>
<dbReference type="PIRSF" id="PIRSF016020">
    <property type="entry name" value="PHexose_mutarotase"/>
    <property type="match status" value="1"/>
</dbReference>
<evidence type="ECO:0000256" key="1">
    <source>
        <dbReference type="ARBA" id="ARBA00001096"/>
    </source>
</evidence>
<evidence type="ECO:0000313" key="6">
    <source>
        <dbReference type="Proteomes" id="UP001157186"/>
    </source>
</evidence>
<dbReference type="Proteomes" id="UP001157186">
    <property type="component" value="Unassembled WGS sequence"/>
</dbReference>
<dbReference type="Pfam" id="PF01263">
    <property type="entry name" value="Aldose_epim"/>
    <property type="match status" value="1"/>
</dbReference>
<dbReference type="RefSeq" id="WP_284245226.1">
    <property type="nucleotide sequence ID" value="NZ_BSST01000001.1"/>
</dbReference>
<comment type="similarity">
    <text evidence="2 4">Belongs to the glucose-6-phosphate 1-epimerase family.</text>
</comment>
<dbReference type="EC" id="5.1.3.15" evidence="4"/>
<dbReference type="InterPro" id="IPR025532">
    <property type="entry name" value="G6P_1-epimerase"/>
</dbReference>